<keyword evidence="6" id="KW-1185">Reference proteome</keyword>
<evidence type="ECO:0000256" key="4">
    <source>
        <dbReference type="SAM" id="MobiDB-lite"/>
    </source>
</evidence>
<evidence type="ECO:0000313" key="5">
    <source>
        <dbReference type="EMBL" id="SPO37645.1"/>
    </source>
</evidence>
<dbReference type="GO" id="GO:0006412">
    <property type="term" value="P:translation"/>
    <property type="evidence" value="ECO:0007669"/>
    <property type="project" value="InterPro"/>
</dbReference>
<comment type="similarity">
    <text evidence="1">Belongs to the universal ribosomal protein uS11 family.</text>
</comment>
<organism evidence="5 6">
    <name type="scientific">Pseudozyma flocculosa</name>
    <dbReference type="NCBI Taxonomy" id="84751"/>
    <lineage>
        <taxon>Eukaryota</taxon>
        <taxon>Fungi</taxon>
        <taxon>Dikarya</taxon>
        <taxon>Basidiomycota</taxon>
        <taxon>Ustilaginomycotina</taxon>
        <taxon>Ustilaginomycetes</taxon>
        <taxon>Ustilaginales</taxon>
        <taxon>Ustilaginaceae</taxon>
        <taxon>Pseudozyma</taxon>
    </lineage>
</organism>
<dbReference type="SUPFAM" id="SSF53137">
    <property type="entry name" value="Translational machinery components"/>
    <property type="match status" value="1"/>
</dbReference>
<evidence type="ECO:0000313" key="6">
    <source>
        <dbReference type="Proteomes" id="UP000323386"/>
    </source>
</evidence>
<accession>A0A5C3F0U0</accession>
<dbReference type="Proteomes" id="UP000323386">
    <property type="component" value="Unassembled WGS sequence"/>
</dbReference>
<keyword evidence="3" id="KW-0687">Ribonucleoprotein</keyword>
<reference evidence="5 6" key="1">
    <citation type="submission" date="2018-03" db="EMBL/GenBank/DDBJ databases">
        <authorList>
            <person name="Guldener U."/>
        </authorList>
    </citation>
    <scope>NUCLEOTIDE SEQUENCE [LARGE SCALE GENOMIC DNA]</scope>
    <source>
        <strain evidence="5 6">DAOM196992</strain>
    </source>
</reference>
<dbReference type="EMBL" id="OOIP01000007">
    <property type="protein sequence ID" value="SPO37645.1"/>
    <property type="molecule type" value="Genomic_DNA"/>
</dbReference>
<keyword evidence="2 5" id="KW-0689">Ribosomal protein</keyword>
<feature type="region of interest" description="Disordered" evidence="4">
    <location>
        <begin position="43"/>
        <end position="174"/>
    </location>
</feature>
<evidence type="ECO:0000256" key="3">
    <source>
        <dbReference type="ARBA" id="ARBA00023274"/>
    </source>
</evidence>
<gene>
    <name evidence="5" type="ORF">PSFLO_03121</name>
</gene>
<dbReference type="InterPro" id="IPR001971">
    <property type="entry name" value="Ribosomal_uS11"/>
</dbReference>
<dbReference type="GO" id="GO:0005840">
    <property type="term" value="C:ribosome"/>
    <property type="evidence" value="ECO:0007669"/>
    <property type="project" value="UniProtKB-KW"/>
</dbReference>
<protein>
    <submittedName>
        <fullName evidence="5">Related to ribosomal protein YmS18, mitochondrial</fullName>
    </submittedName>
</protein>
<evidence type="ECO:0000256" key="1">
    <source>
        <dbReference type="ARBA" id="ARBA00006194"/>
    </source>
</evidence>
<evidence type="ECO:0000256" key="2">
    <source>
        <dbReference type="ARBA" id="ARBA00022980"/>
    </source>
</evidence>
<dbReference type="AlphaFoldDB" id="A0A5C3F0U0"/>
<dbReference type="PANTHER" id="PTHR11759">
    <property type="entry name" value="40S RIBOSOMAL PROTEIN S14/30S RIBOSOMAL PROTEIN S11"/>
    <property type="match status" value="1"/>
</dbReference>
<feature type="compositionally biased region" description="Low complexity" evidence="4">
    <location>
        <begin position="82"/>
        <end position="115"/>
    </location>
</feature>
<feature type="compositionally biased region" description="Low complexity" evidence="4">
    <location>
        <begin position="152"/>
        <end position="166"/>
    </location>
</feature>
<dbReference type="InterPro" id="IPR036967">
    <property type="entry name" value="Ribosomal_uS11_sf"/>
</dbReference>
<dbReference type="HAMAP" id="MF_01310">
    <property type="entry name" value="Ribosomal_uS11"/>
    <property type="match status" value="1"/>
</dbReference>
<dbReference type="GO" id="GO:0003735">
    <property type="term" value="F:structural constituent of ribosome"/>
    <property type="evidence" value="ECO:0007669"/>
    <property type="project" value="InterPro"/>
</dbReference>
<sequence length="325" mass="33250">MLRQLFNTAALRPATARLGQAVSTSGPSTASTSYLVNAAHRHISSSAIRPNKEGGNSSGGDDAPTPPATAQIDAASMPTPKSPADAPTAADAVAGAPGSAPASEASASTPELASAVTSSTAPAGRPAPSASLDDILASAGSSAMSLPGMDASSTTTPEGTTTTATSEESRGFRGGALRAEIRSRYADTPAHKLHVRTSRNNTILTLTNPEGEPLASSSGGSVGFKKAARSGYEAGYRAAFNMFAKIGEKRDAWGILNLEVFWNGFGQGREAVYRALLAGEGQATRQLVLKMTDKTPVKVGGVRPKKRRSELQLSIVAVVRGCPVC</sequence>
<dbReference type="GO" id="GO:1990904">
    <property type="term" value="C:ribonucleoprotein complex"/>
    <property type="evidence" value="ECO:0007669"/>
    <property type="project" value="UniProtKB-KW"/>
</dbReference>
<proteinExistence type="inferred from homology"/>
<dbReference type="OrthoDB" id="1654884at2759"/>
<dbReference type="Pfam" id="PF00411">
    <property type="entry name" value="Ribosomal_S11"/>
    <property type="match status" value="1"/>
</dbReference>
<name>A0A5C3F0U0_9BASI</name>
<dbReference type="Gene3D" id="3.30.420.80">
    <property type="entry name" value="Ribosomal protein S11"/>
    <property type="match status" value="1"/>
</dbReference>